<comment type="caution">
    <text evidence="6">The sequence shown here is derived from an EMBL/GenBank/DDBJ whole genome shotgun (WGS) entry which is preliminary data.</text>
</comment>
<dbReference type="EMBL" id="JAKRRY010000022">
    <property type="protein sequence ID" value="MCW8347497.1"/>
    <property type="molecule type" value="Genomic_DNA"/>
</dbReference>
<evidence type="ECO:0000256" key="1">
    <source>
        <dbReference type="ARBA" id="ARBA00009437"/>
    </source>
</evidence>
<dbReference type="Proteomes" id="UP001155587">
    <property type="component" value="Unassembled WGS sequence"/>
</dbReference>
<dbReference type="RefSeq" id="WP_265676027.1">
    <property type="nucleotide sequence ID" value="NZ_JAKRRY010000022.1"/>
</dbReference>
<dbReference type="Pfam" id="PF00126">
    <property type="entry name" value="HTH_1"/>
    <property type="match status" value="1"/>
</dbReference>
<proteinExistence type="inferred from homology"/>
<dbReference type="FunFam" id="1.10.10.10:FF:000001">
    <property type="entry name" value="LysR family transcriptional regulator"/>
    <property type="match status" value="1"/>
</dbReference>
<dbReference type="Gene3D" id="1.10.10.10">
    <property type="entry name" value="Winged helix-like DNA-binding domain superfamily/Winged helix DNA-binding domain"/>
    <property type="match status" value="1"/>
</dbReference>
<dbReference type="SUPFAM" id="SSF46785">
    <property type="entry name" value="Winged helix' DNA-binding domain"/>
    <property type="match status" value="1"/>
</dbReference>
<accession>A0A9X3HY57</accession>
<dbReference type="SUPFAM" id="SSF53850">
    <property type="entry name" value="Periplasmic binding protein-like II"/>
    <property type="match status" value="1"/>
</dbReference>
<evidence type="ECO:0000256" key="3">
    <source>
        <dbReference type="ARBA" id="ARBA00023125"/>
    </source>
</evidence>
<name>A0A9X3HY57_9VIBR</name>
<gene>
    <name evidence="6" type="ORF">MD535_15965</name>
</gene>
<dbReference type="PANTHER" id="PTHR30537:SF30">
    <property type="entry name" value="TRANSCRIPTIONAL REGULATOR-RELATED"/>
    <property type="match status" value="1"/>
</dbReference>
<keyword evidence="7" id="KW-1185">Reference proteome</keyword>
<dbReference type="InterPro" id="IPR000847">
    <property type="entry name" value="LysR_HTH_N"/>
</dbReference>
<dbReference type="InterPro" id="IPR005119">
    <property type="entry name" value="LysR_subst-bd"/>
</dbReference>
<dbReference type="InterPro" id="IPR036390">
    <property type="entry name" value="WH_DNA-bd_sf"/>
</dbReference>
<evidence type="ECO:0000256" key="4">
    <source>
        <dbReference type="ARBA" id="ARBA00023163"/>
    </source>
</evidence>
<dbReference type="GO" id="GO:0003700">
    <property type="term" value="F:DNA-binding transcription factor activity"/>
    <property type="evidence" value="ECO:0007669"/>
    <property type="project" value="InterPro"/>
</dbReference>
<sequence length="288" mass="32130">MNRLRQMSIFAHIVEAGSISAAADTLELSKSVVSQHLKALETELGLTLLKRTTRRQALTEAGRSFYSRCKDLNCIIDSAWAEAQELVAEPTGRVRITAPNALMETLITPIIGDLMQQYPRLEPELISSDQHIDFYEHDIDLAIRVGPSKSSNLKQRRLGQFRDVLCGEASLVSSTALDDLNYISNHWQGRQIHHVFTSKKEANQEYRKEARCMTNSFHSSLSLVTQGAGIGLVPDFYLPLVSPKLVPVLPNHHLPPNSIYALNPFSQSVPMSVNVCIKAIEEQLVMLV</sequence>
<reference evidence="6" key="1">
    <citation type="submission" date="2022-02" db="EMBL/GenBank/DDBJ databases">
        <title>Vibrio sp. nov, a new bacterium isolated from seawater.</title>
        <authorList>
            <person name="Yuan Y."/>
        </authorList>
    </citation>
    <scope>NUCLEOTIDE SEQUENCE</scope>
    <source>
        <strain evidence="6">ZSDZ65</strain>
    </source>
</reference>
<dbReference type="CDD" id="cd08422">
    <property type="entry name" value="PBP2_CrgA_like"/>
    <property type="match status" value="1"/>
</dbReference>
<evidence type="ECO:0000313" key="7">
    <source>
        <dbReference type="Proteomes" id="UP001155587"/>
    </source>
</evidence>
<organism evidence="6 7">
    <name type="scientific">Vibrio qingdaonensis</name>
    <dbReference type="NCBI Taxonomy" id="2829491"/>
    <lineage>
        <taxon>Bacteria</taxon>
        <taxon>Pseudomonadati</taxon>
        <taxon>Pseudomonadota</taxon>
        <taxon>Gammaproteobacteria</taxon>
        <taxon>Vibrionales</taxon>
        <taxon>Vibrionaceae</taxon>
        <taxon>Vibrio</taxon>
    </lineage>
</organism>
<dbReference type="Pfam" id="PF03466">
    <property type="entry name" value="LysR_substrate"/>
    <property type="match status" value="1"/>
</dbReference>
<dbReference type="AlphaFoldDB" id="A0A9X3HY57"/>
<dbReference type="PANTHER" id="PTHR30537">
    <property type="entry name" value="HTH-TYPE TRANSCRIPTIONAL REGULATOR"/>
    <property type="match status" value="1"/>
</dbReference>
<dbReference type="PROSITE" id="PS50931">
    <property type="entry name" value="HTH_LYSR"/>
    <property type="match status" value="1"/>
</dbReference>
<keyword evidence="3" id="KW-0238">DNA-binding</keyword>
<dbReference type="Gene3D" id="3.40.190.290">
    <property type="match status" value="1"/>
</dbReference>
<comment type="similarity">
    <text evidence="1">Belongs to the LysR transcriptional regulatory family.</text>
</comment>
<dbReference type="GO" id="GO:0006351">
    <property type="term" value="P:DNA-templated transcription"/>
    <property type="evidence" value="ECO:0007669"/>
    <property type="project" value="TreeGrafter"/>
</dbReference>
<evidence type="ECO:0000259" key="5">
    <source>
        <dbReference type="PROSITE" id="PS50931"/>
    </source>
</evidence>
<keyword evidence="4" id="KW-0804">Transcription</keyword>
<keyword evidence="2" id="KW-0805">Transcription regulation</keyword>
<dbReference type="InterPro" id="IPR058163">
    <property type="entry name" value="LysR-type_TF_proteobact-type"/>
</dbReference>
<evidence type="ECO:0000313" key="6">
    <source>
        <dbReference type="EMBL" id="MCW8347497.1"/>
    </source>
</evidence>
<evidence type="ECO:0000256" key="2">
    <source>
        <dbReference type="ARBA" id="ARBA00023015"/>
    </source>
</evidence>
<feature type="domain" description="HTH lysR-type" evidence="5">
    <location>
        <begin position="1"/>
        <end position="59"/>
    </location>
</feature>
<dbReference type="InterPro" id="IPR036388">
    <property type="entry name" value="WH-like_DNA-bd_sf"/>
</dbReference>
<protein>
    <submittedName>
        <fullName evidence="6">LysR substrate-binding domain-containing protein</fullName>
    </submittedName>
</protein>
<dbReference type="GO" id="GO:0043565">
    <property type="term" value="F:sequence-specific DNA binding"/>
    <property type="evidence" value="ECO:0007669"/>
    <property type="project" value="TreeGrafter"/>
</dbReference>